<gene>
    <name evidence="9" type="ORF">N6G96_08245</name>
</gene>
<keyword evidence="4" id="KW-0479">Metal-binding</keyword>
<evidence type="ECO:0000256" key="3">
    <source>
        <dbReference type="ARBA" id="ARBA00022670"/>
    </source>
</evidence>
<evidence type="ECO:0000313" key="10">
    <source>
        <dbReference type="Proteomes" id="UP001302696"/>
    </source>
</evidence>
<dbReference type="NCBIfam" id="TIGR01887">
    <property type="entry name" value="dipeptidaselike"/>
    <property type="match status" value="1"/>
</dbReference>
<dbReference type="EC" id="3.4.13.-" evidence="9"/>
<dbReference type="InterPro" id="IPR001261">
    <property type="entry name" value="ArgE/DapE_CS"/>
</dbReference>
<keyword evidence="7 9" id="KW-0224">Dipeptidase</keyword>
<proteinExistence type="inferred from homology"/>
<dbReference type="PANTHER" id="PTHR43808">
    <property type="entry name" value="ACETYLORNITHINE DEACETYLASE"/>
    <property type="match status" value="1"/>
</dbReference>
<dbReference type="SUPFAM" id="SSF53187">
    <property type="entry name" value="Zn-dependent exopeptidases"/>
    <property type="match status" value="1"/>
</dbReference>
<dbReference type="Pfam" id="PF01546">
    <property type="entry name" value="Peptidase_M20"/>
    <property type="match status" value="1"/>
</dbReference>
<evidence type="ECO:0000256" key="1">
    <source>
        <dbReference type="ARBA" id="ARBA00001947"/>
    </source>
</evidence>
<organism evidence="9 10">
    <name type="scientific">Pediococcus inopinatus</name>
    <dbReference type="NCBI Taxonomy" id="114090"/>
    <lineage>
        <taxon>Bacteria</taxon>
        <taxon>Bacillati</taxon>
        <taxon>Bacillota</taxon>
        <taxon>Bacilli</taxon>
        <taxon>Lactobacillales</taxon>
        <taxon>Lactobacillaceae</taxon>
        <taxon>Pediococcus</taxon>
    </lineage>
</organism>
<keyword evidence="6" id="KW-0862">Zinc</keyword>
<evidence type="ECO:0000256" key="4">
    <source>
        <dbReference type="ARBA" id="ARBA00022723"/>
    </source>
</evidence>
<dbReference type="InterPro" id="IPR010964">
    <property type="entry name" value="M20A_pepV-rel"/>
</dbReference>
<evidence type="ECO:0000256" key="8">
    <source>
        <dbReference type="ARBA" id="ARBA00023049"/>
    </source>
</evidence>
<dbReference type="PROSITE" id="PS00758">
    <property type="entry name" value="ARGE_DAPE_CPG2_1"/>
    <property type="match status" value="1"/>
</dbReference>
<dbReference type="SUPFAM" id="SSF55031">
    <property type="entry name" value="Bacterial exopeptidase dimerisation domain"/>
    <property type="match status" value="1"/>
</dbReference>
<dbReference type="InterPro" id="IPR002933">
    <property type="entry name" value="Peptidase_M20"/>
</dbReference>
<dbReference type="Gene3D" id="3.40.630.10">
    <property type="entry name" value="Zn peptidases"/>
    <property type="match status" value="2"/>
</dbReference>
<dbReference type="InterPro" id="IPR036264">
    <property type="entry name" value="Bact_exopeptidase_dim_dom"/>
</dbReference>
<dbReference type="GO" id="GO:0016805">
    <property type="term" value="F:dipeptidase activity"/>
    <property type="evidence" value="ECO:0007669"/>
    <property type="project" value="UniProtKB-KW"/>
</dbReference>
<keyword evidence="10" id="KW-1185">Reference proteome</keyword>
<keyword evidence="5 9" id="KW-0378">Hydrolase</keyword>
<sequence length="438" mass="48610">MENKFRSVITSQEPDFLQMLQKMMQVQSVKSNPSDNAPFGKGPKQALELVVKVGRSYGFKTGIINDAAAYVQWGDDDDHYIGIFGHLDVVPAGTNWSMPPFDLTKRGDRFYGRGILDNKGPSMACLYGMKLLKDMGVTMDHTIRLVFGSDEENGSADMSKYLAEESAPMYGFTPDCKYPAVYGERGIVNYAIKTPINKDELKQFKILNPEAQSSDHVPDSVKALINQKEMMINGKRSPSNAPEMGENALTLLAKELDDNQSFKGQLGDYFHWLASLHGEHYGIGLGVEFADEDSGRLIMTPYKLEIQSDSLVLFIAIRYPVSVTEDQVTKGIQKHVLPKSTIEIVRSMPGVMHSKDQFWIKQLSVAYEQATGLDGTPVTTTGATYAREVPNIIAFGPSFPGQKGIAHKQDEYMDEQDLLANMEIYMNAMVALGQGKDD</sequence>
<comment type="similarity">
    <text evidence="2">Belongs to the peptidase M20A family.</text>
</comment>
<protein>
    <submittedName>
        <fullName evidence="9">Sapep family Mn(2+)-dependent dipeptidase</fullName>
        <ecNumber evidence="9">3.4.13.-</ecNumber>
    </submittedName>
</protein>
<keyword evidence="8" id="KW-0482">Metalloprotease</keyword>
<evidence type="ECO:0000256" key="7">
    <source>
        <dbReference type="ARBA" id="ARBA00022997"/>
    </source>
</evidence>
<evidence type="ECO:0000256" key="2">
    <source>
        <dbReference type="ARBA" id="ARBA00006247"/>
    </source>
</evidence>
<dbReference type="PANTHER" id="PTHR43808:SF31">
    <property type="entry name" value="N-ACETYL-L-CITRULLINE DEACETYLASE"/>
    <property type="match status" value="1"/>
</dbReference>
<name>A0ABZ0Q4B5_9LACO</name>
<reference evidence="10" key="1">
    <citation type="submission" date="2024-06" db="EMBL/GenBank/DDBJ databases">
        <authorList>
            <person name="Chang H.C."/>
            <person name="Mun S.Y."/>
        </authorList>
    </citation>
    <scope>NUCLEOTIDE SEQUENCE [LARGE SCALE GENOMIC DNA]</scope>
    <source>
        <strain evidence="10">KT1</strain>
    </source>
</reference>
<dbReference type="RefSeq" id="WP_057772251.1">
    <property type="nucleotide sequence ID" value="NZ_BBIM01000034.1"/>
</dbReference>
<dbReference type="EMBL" id="CP104778">
    <property type="protein sequence ID" value="WPC21259.1"/>
    <property type="molecule type" value="Genomic_DNA"/>
</dbReference>
<evidence type="ECO:0000313" key="9">
    <source>
        <dbReference type="EMBL" id="WPC21259.1"/>
    </source>
</evidence>
<dbReference type="InterPro" id="IPR050072">
    <property type="entry name" value="Peptidase_M20A"/>
</dbReference>
<dbReference type="Proteomes" id="UP001302696">
    <property type="component" value="Chromosome"/>
</dbReference>
<keyword evidence="3" id="KW-0645">Protease</keyword>
<evidence type="ECO:0000256" key="6">
    <source>
        <dbReference type="ARBA" id="ARBA00022833"/>
    </source>
</evidence>
<evidence type="ECO:0000256" key="5">
    <source>
        <dbReference type="ARBA" id="ARBA00022801"/>
    </source>
</evidence>
<accession>A0ABZ0Q4B5</accession>
<comment type="cofactor">
    <cofactor evidence="1">
        <name>Zn(2+)</name>
        <dbReference type="ChEBI" id="CHEBI:29105"/>
    </cofactor>
</comment>